<dbReference type="Pfam" id="PF06824">
    <property type="entry name" value="Glyco_hydro_125"/>
    <property type="match status" value="1"/>
</dbReference>
<dbReference type="InterPro" id="IPR035983">
    <property type="entry name" value="Hect_E3_ubiquitin_ligase"/>
</dbReference>
<evidence type="ECO:0000313" key="5">
    <source>
        <dbReference type="EMBL" id="CAI4219915.1"/>
    </source>
</evidence>
<dbReference type="PROSITE" id="PS50096">
    <property type="entry name" value="IQ"/>
    <property type="match status" value="1"/>
</dbReference>
<protein>
    <recommendedName>
        <fullName evidence="4">HECT domain-containing protein</fullName>
    </recommendedName>
</protein>
<dbReference type="GO" id="GO:0005975">
    <property type="term" value="P:carbohydrate metabolic process"/>
    <property type="evidence" value="ECO:0007669"/>
    <property type="project" value="InterPro"/>
</dbReference>
<dbReference type="SMART" id="SM00119">
    <property type="entry name" value="HECTc"/>
    <property type="match status" value="1"/>
</dbReference>
<feature type="region of interest" description="Disordered" evidence="3">
    <location>
        <begin position="894"/>
        <end position="916"/>
    </location>
</feature>
<feature type="compositionally biased region" description="Polar residues" evidence="3">
    <location>
        <begin position="427"/>
        <end position="453"/>
    </location>
</feature>
<feature type="domain" description="HECT" evidence="4">
    <location>
        <begin position="1078"/>
        <end position="1336"/>
    </location>
</feature>
<dbReference type="EMBL" id="CALLCH030000021">
    <property type="protein sequence ID" value="CAI4219915.1"/>
    <property type="molecule type" value="Genomic_DNA"/>
</dbReference>
<dbReference type="SUPFAM" id="SSF48208">
    <property type="entry name" value="Six-hairpin glycosidases"/>
    <property type="match status" value="1"/>
</dbReference>
<dbReference type="InterPro" id="IPR008928">
    <property type="entry name" value="6-hairpin_glycosidase_sf"/>
</dbReference>
<gene>
    <name evidence="5" type="ORF">PPNO1_LOCUS9457</name>
</gene>
<keyword evidence="1 2" id="KW-0833">Ubl conjugation pathway</keyword>
<name>A0A9P1HCC1_9PEZI</name>
<dbReference type="Gene3D" id="3.30.2410.10">
    <property type="entry name" value="Hect, E3 ligase catalytic domain"/>
    <property type="match status" value="1"/>
</dbReference>
<dbReference type="PANTHER" id="PTHR31047">
    <property type="entry name" value="MEIOTICALLY UP-REGULATED GENE 157 PROTEIN"/>
    <property type="match status" value="1"/>
</dbReference>
<evidence type="ECO:0000256" key="3">
    <source>
        <dbReference type="SAM" id="MobiDB-lite"/>
    </source>
</evidence>
<dbReference type="Gene3D" id="3.90.1750.10">
    <property type="entry name" value="Hect, E3 ligase catalytic domains"/>
    <property type="match status" value="1"/>
</dbReference>
<comment type="caution">
    <text evidence="5">The sequence shown here is derived from an EMBL/GenBank/DDBJ whole genome shotgun (WGS) entry which is preliminary data.</text>
</comment>
<dbReference type="PROSITE" id="PS50237">
    <property type="entry name" value="HECT"/>
    <property type="match status" value="1"/>
</dbReference>
<dbReference type="Gene3D" id="1.50.10.10">
    <property type="match status" value="2"/>
</dbReference>
<dbReference type="OrthoDB" id="8068875at2759"/>
<feature type="region of interest" description="Disordered" evidence="3">
    <location>
        <begin position="971"/>
        <end position="1002"/>
    </location>
</feature>
<dbReference type="Pfam" id="PF00632">
    <property type="entry name" value="HECT"/>
    <property type="match status" value="2"/>
</dbReference>
<dbReference type="SMART" id="SM01149">
    <property type="entry name" value="DUF1237"/>
    <property type="match status" value="1"/>
</dbReference>
<reference evidence="5" key="1">
    <citation type="submission" date="2022-11" db="EMBL/GenBank/DDBJ databases">
        <authorList>
            <person name="Scott C."/>
            <person name="Bruce N."/>
        </authorList>
    </citation>
    <scope>NUCLEOTIDE SEQUENCE</scope>
</reference>
<dbReference type="Proteomes" id="UP000838763">
    <property type="component" value="Unassembled WGS sequence"/>
</dbReference>
<evidence type="ECO:0000256" key="2">
    <source>
        <dbReference type="PROSITE-ProRule" id="PRU00104"/>
    </source>
</evidence>
<evidence type="ECO:0000259" key="4">
    <source>
        <dbReference type="PROSITE" id="PS50237"/>
    </source>
</evidence>
<organism evidence="5 6">
    <name type="scientific">Parascedosporium putredinis</name>
    <dbReference type="NCBI Taxonomy" id="1442378"/>
    <lineage>
        <taxon>Eukaryota</taxon>
        <taxon>Fungi</taxon>
        <taxon>Dikarya</taxon>
        <taxon>Ascomycota</taxon>
        <taxon>Pezizomycotina</taxon>
        <taxon>Sordariomycetes</taxon>
        <taxon>Hypocreomycetidae</taxon>
        <taxon>Microascales</taxon>
        <taxon>Microascaceae</taxon>
        <taxon>Parascedosporium</taxon>
    </lineage>
</organism>
<dbReference type="GO" id="GO:0004842">
    <property type="term" value="F:ubiquitin-protein transferase activity"/>
    <property type="evidence" value="ECO:0007669"/>
    <property type="project" value="InterPro"/>
</dbReference>
<sequence>MAHEPFSEGKHALPYQRPEPRCRTFNSTVVEEVIEQMRKEIVDPDLFRLFENTFPNTLDTTISWKGFGSEDPNEELTFVRTGDINAMWLRDSANQLQSYKPLLKPDPSPDSLASLFRGAINLQGRYIRQDIVFECKYELDSLAAFLQLSHDYHSRTDDLAFFRDSRWRDTIGVIMDAASALLAGTYASDGSINKSPYMFERKSNKASETMSNDGAGAPSRATPLFIPANMMFSRYMAACADIMQEIDPDLATKMSGFAGVVRAGVERYGKFKHPEFGEMYAYEVDGYGGRYLMDDANIPSLLSIPMLGYLDMKDPVYLNTRKFVLSTENPYYMYGPVLNATGGPHIGPGMAWPMALIVQLLTSDNDYEIEVGIKQLLSSTDNLGLMHESIHSHDQHRWTRSWLDPIMAEEACSKLSQSNEVIVSFTGSSRRPRNVNLSGQPSNPNPFASTSWTKPGDPNRTVYKAQADRQQRQREREKLQAARTLQRVYRGSVARARARELHRARFDDIYQCTSQNAPAVSGGDDVAVDTASDNQEDVGRLAQLSDDLTTAGVVASLSKLSSSHLARFFDHLLDVLKKTGLSSSHPHAAAQLDILAALLSRAENSAVVKASLAPLKTVKQLQDSPAGTTLSTNVYRAFIFSFLSSPNLALFESDCTEFLISLDIERLANAIIADSHTPPKEFSSGDGPLWLLAHFVQLSAGASGYRTEVLLTPIYWLLSSYGKEIGQRMVAGGSHEDALENATEEASAQVGPLPEYVKAQLQSLVSTESIKHLLGQLSEQPEASGTARTVNRSPLPRGVVPAVKWLWDAVTSTTVYQKGKSDPQAPTRMLKTYVSEQATQADDDDFMGGIKPLARTTSRIQTCCLSLDDVKGLSVFLKNFSFALYHDISSIAPSAGPSRSRTGTSTDADRSRTAAAASNPLDLDGIKNIITSAMQLVYERDSRLRFLPADHWLMTSRFNMGGFIADAVTELQRQQEEDEESDNEDDEYADEPMQRFSSPNHARQHMRLHQVREFEKKQRERYLATIGPKLEILKHMPFVIPFETRAMVFKQFIHLDKLRRRGGFVDADQWRLSLRGRLKEPIYITFYDRFGEVEAGIDGGGVTKEFLMSAISDAFAEESSWFTRNAEGLYYPNPSVMDWFREKRDRASSAEDREEYEKESRRVIQQYEFLGRLVGKCIYEGILIDIAFADEELYKGLMSLKNEAGDVSAWDMYFTVDDEASFGPNRDKFTLTRNLVKGGDELRVTNENRLLFISSVAKHRLAVQPALQTNAFIRAAGGRRLKAIDVADLRRNTVYGLFWRVMEGFSDEQRRDVLKFVTSTPRAPLLGFTQLSPLFSIRDGAAAVPERKGVEEKLLLAISSGAGFDLS</sequence>
<dbReference type="PANTHER" id="PTHR31047:SF1">
    <property type="entry name" value="DUF1237 DOMAIN-CONTAINING PROTEIN"/>
    <property type="match status" value="1"/>
</dbReference>
<feature type="compositionally biased region" description="Acidic residues" evidence="3">
    <location>
        <begin position="976"/>
        <end position="990"/>
    </location>
</feature>
<dbReference type="InterPro" id="IPR012341">
    <property type="entry name" value="6hp_glycosidase-like_sf"/>
</dbReference>
<dbReference type="InterPro" id="IPR008313">
    <property type="entry name" value="GH125"/>
</dbReference>
<comment type="caution">
    <text evidence="2">Lacks conserved residue(s) required for the propagation of feature annotation.</text>
</comment>
<dbReference type="SUPFAM" id="SSF56204">
    <property type="entry name" value="Hect, E3 ligase catalytic domain"/>
    <property type="match status" value="1"/>
</dbReference>
<accession>A0A9P1HCC1</accession>
<dbReference type="InterPro" id="IPR000569">
    <property type="entry name" value="HECT_dom"/>
</dbReference>
<proteinExistence type="predicted"/>
<evidence type="ECO:0000313" key="6">
    <source>
        <dbReference type="Proteomes" id="UP000838763"/>
    </source>
</evidence>
<keyword evidence="6" id="KW-1185">Reference proteome</keyword>
<evidence type="ECO:0000256" key="1">
    <source>
        <dbReference type="ARBA" id="ARBA00022786"/>
    </source>
</evidence>
<dbReference type="Gene3D" id="3.30.2160.10">
    <property type="entry name" value="Hect, E3 ligase catalytic domain"/>
    <property type="match status" value="1"/>
</dbReference>
<feature type="region of interest" description="Disordered" evidence="3">
    <location>
        <begin position="427"/>
        <end position="459"/>
    </location>
</feature>